<protein>
    <submittedName>
        <fullName evidence="2">Uncharacterized protein</fullName>
    </submittedName>
</protein>
<dbReference type="EMBL" id="VIFK01000014">
    <property type="protein sequence ID" value="TQF00375.1"/>
    <property type="molecule type" value="Genomic_DNA"/>
</dbReference>
<evidence type="ECO:0000313" key="2">
    <source>
        <dbReference type="EMBL" id="TQF00375.1"/>
    </source>
</evidence>
<gene>
    <name evidence="2" type="ORF">FKY71_03560</name>
</gene>
<accession>A0A540VUE4</accession>
<organism evidence="2 3">
    <name type="scientific">Spiribacter salinus</name>
    <dbReference type="NCBI Taxonomy" id="1335746"/>
    <lineage>
        <taxon>Bacteria</taxon>
        <taxon>Pseudomonadati</taxon>
        <taxon>Pseudomonadota</taxon>
        <taxon>Gammaproteobacteria</taxon>
        <taxon>Chromatiales</taxon>
        <taxon>Ectothiorhodospiraceae</taxon>
        <taxon>Spiribacter</taxon>
    </lineage>
</organism>
<name>A0A540VUE4_9GAMM</name>
<evidence type="ECO:0000256" key="1">
    <source>
        <dbReference type="SAM" id="SignalP"/>
    </source>
</evidence>
<feature type="chain" id="PRO_5021959698" evidence="1">
    <location>
        <begin position="21"/>
        <end position="253"/>
    </location>
</feature>
<comment type="caution">
    <text evidence="2">The sequence shown here is derived from an EMBL/GenBank/DDBJ whole genome shotgun (WGS) entry which is preliminary data.</text>
</comment>
<proteinExistence type="predicted"/>
<evidence type="ECO:0000313" key="3">
    <source>
        <dbReference type="Proteomes" id="UP000315400"/>
    </source>
</evidence>
<reference evidence="2 3" key="1">
    <citation type="submission" date="2019-06" db="EMBL/GenBank/DDBJ databases">
        <title>Metagenome assembled Genome of Spiribacter salinus SL48-SHIP from the microbial mat of Salt Lake 48 (Novosibirsk region, Russia).</title>
        <authorList>
            <person name="Shipova A."/>
            <person name="Rozanov A.S."/>
            <person name="Bryanskaya A.V."/>
            <person name="Peltek S.E."/>
        </authorList>
    </citation>
    <scope>NUCLEOTIDE SEQUENCE [LARGE SCALE GENOMIC DNA]</scope>
    <source>
        <strain evidence="2">SL48-SHIP-2</strain>
    </source>
</reference>
<sequence>MKNSMRPLITALVLAMPVQAAGEPQVYLEVLSLNDPAPSADLADPYTAIELAIEHPGVSGLADSARVTRASDDTGKDLMAGEGPFDRNFEEEGYFMRHQISQNPEKGWLRVPVFLPGIPHPDATRLEIGMELDIDVMDDGTRSVLIEDVDFSEVPGWGVDVDVEGARMTCRDERRERPEDEPLELLCAMRDGSLSGVEALTGGAAPEPSDPQANLVIAGPRDAVDLEVTLPQTRVEAIPVTLRFGLGLQGRGE</sequence>
<dbReference type="Proteomes" id="UP000315400">
    <property type="component" value="Unassembled WGS sequence"/>
</dbReference>
<dbReference type="AlphaFoldDB" id="A0A540VUE4"/>
<keyword evidence="1" id="KW-0732">Signal</keyword>
<feature type="signal peptide" evidence="1">
    <location>
        <begin position="1"/>
        <end position="20"/>
    </location>
</feature>